<organism evidence="2 3">
    <name type="scientific">Nonlabens mediterrranea</name>
    <dbReference type="NCBI Taxonomy" id="1419947"/>
    <lineage>
        <taxon>Bacteria</taxon>
        <taxon>Pseudomonadati</taxon>
        <taxon>Bacteroidota</taxon>
        <taxon>Flavobacteriia</taxon>
        <taxon>Flavobacteriales</taxon>
        <taxon>Flavobacteriaceae</taxon>
        <taxon>Nonlabens</taxon>
    </lineage>
</organism>
<feature type="domain" description="GIY-YIG" evidence="1">
    <location>
        <begin position="195"/>
        <end position="271"/>
    </location>
</feature>
<evidence type="ECO:0000259" key="1">
    <source>
        <dbReference type="PROSITE" id="PS50164"/>
    </source>
</evidence>
<dbReference type="PANTHER" id="PTHR30231:SF41">
    <property type="entry name" value="DNA POLYMERASE III SUBUNIT EPSILON"/>
    <property type="match status" value="1"/>
</dbReference>
<dbReference type="InterPro" id="IPR035901">
    <property type="entry name" value="GIY-YIG_endonuc_sf"/>
</dbReference>
<dbReference type="Proteomes" id="UP001194729">
    <property type="component" value="Unassembled WGS sequence"/>
</dbReference>
<accession>A0ABS0A7V1</accession>
<keyword evidence="2" id="KW-0378">Hydrolase</keyword>
<dbReference type="CDD" id="cd06127">
    <property type="entry name" value="DEDDh"/>
    <property type="match status" value="1"/>
</dbReference>
<keyword evidence="2" id="KW-0540">Nuclease</keyword>
<dbReference type="InterPro" id="IPR006054">
    <property type="entry name" value="DnaQ"/>
</dbReference>
<dbReference type="CDD" id="cd10434">
    <property type="entry name" value="GIY-YIG_UvrC_Cho"/>
    <property type="match status" value="1"/>
</dbReference>
<evidence type="ECO:0000313" key="3">
    <source>
        <dbReference type="Proteomes" id="UP001194729"/>
    </source>
</evidence>
<proteinExistence type="predicted"/>
<gene>
    <name evidence="2" type="ORF">FNJ87_14415</name>
</gene>
<dbReference type="Gene3D" id="3.40.1440.10">
    <property type="entry name" value="GIY-YIG endonuclease"/>
    <property type="match status" value="1"/>
</dbReference>
<protein>
    <submittedName>
        <fullName evidence="2">Exonuclease</fullName>
    </submittedName>
</protein>
<dbReference type="InterPro" id="IPR012337">
    <property type="entry name" value="RNaseH-like_sf"/>
</dbReference>
<dbReference type="Gene3D" id="3.30.420.10">
    <property type="entry name" value="Ribonuclease H-like superfamily/Ribonuclease H"/>
    <property type="match status" value="1"/>
</dbReference>
<dbReference type="GO" id="GO:0004527">
    <property type="term" value="F:exonuclease activity"/>
    <property type="evidence" value="ECO:0007669"/>
    <property type="project" value="UniProtKB-KW"/>
</dbReference>
<dbReference type="InterPro" id="IPR000305">
    <property type="entry name" value="GIY-YIG_endonuc"/>
</dbReference>
<dbReference type="SMART" id="SM00479">
    <property type="entry name" value="EXOIII"/>
    <property type="match status" value="1"/>
</dbReference>
<dbReference type="NCBIfam" id="TIGR00573">
    <property type="entry name" value="dnaq"/>
    <property type="match status" value="1"/>
</dbReference>
<dbReference type="PANTHER" id="PTHR30231">
    <property type="entry name" value="DNA POLYMERASE III SUBUNIT EPSILON"/>
    <property type="match status" value="1"/>
</dbReference>
<dbReference type="SUPFAM" id="SSF53098">
    <property type="entry name" value="Ribonuclease H-like"/>
    <property type="match status" value="1"/>
</dbReference>
<reference evidence="2 3" key="1">
    <citation type="submission" date="2020-11" db="EMBL/GenBank/DDBJ databases">
        <title>P. mediterranea TC4 genome.</title>
        <authorList>
            <person name="Molmeret M."/>
        </authorList>
    </citation>
    <scope>NUCLEOTIDE SEQUENCE [LARGE SCALE GENOMIC DNA]</scope>
    <source>
        <strain evidence="2 3">TC4</strain>
    </source>
</reference>
<name>A0ABS0A7V1_9FLAO</name>
<keyword evidence="2" id="KW-0269">Exonuclease</keyword>
<dbReference type="InterPro" id="IPR036397">
    <property type="entry name" value="RNaseH_sf"/>
</dbReference>
<dbReference type="PROSITE" id="PS50164">
    <property type="entry name" value="GIY_YIG"/>
    <property type="match status" value="1"/>
</dbReference>
<comment type="caution">
    <text evidence="2">The sequence shown here is derived from an EMBL/GenBank/DDBJ whole genome shotgun (WGS) entry which is preliminary data.</text>
</comment>
<dbReference type="SUPFAM" id="SSF82771">
    <property type="entry name" value="GIY-YIG endonuclease"/>
    <property type="match status" value="1"/>
</dbReference>
<keyword evidence="3" id="KW-1185">Reference proteome</keyword>
<evidence type="ECO:0000313" key="2">
    <source>
        <dbReference type="EMBL" id="MBF4985470.1"/>
    </source>
</evidence>
<dbReference type="Pfam" id="PF00929">
    <property type="entry name" value="RNase_T"/>
    <property type="match status" value="1"/>
</dbReference>
<sequence length="453" mass="51774">MYAIVDVETTGGKFNEEGITEIAIYKFDGHEIVDQFASLVNPEKEIQPFVVKLTGINNKMLARAPKFYEVAKRIIEIMQGAVLVAHNANFDYRMLRIEFERLGYEFHTQTLCTVELAQQLMPEEESYSLGKLTRSLGIPITDRHRATGDALATVKLFKMLMAKDSDKTIISTSLKSETRKKVEPNLKKLIEKSVSTTGVFYFYNQNSELIHLGKSKNIKKRVTQIFTSSQAKQKKIQKLVTDLSFEKTGNELIALLKENIEIKKNKPKFNKSLRKKNFSHGLYSFIDNDGYLNLKVKAIGKDMGYITSFSSLKSGKNFLEKMVSQHQLCRKLVGLEEIDTNCENYAIEQCHGACIQVENAESYNAKVQVVINQHNFIDKNIIIIDKGRETTERSAIMVENGIVLGYGFVDLQFQVTHPQVLKKVITVLKDDLDIRHIVQSYLRHKKVKKIIEY</sequence>
<dbReference type="EMBL" id="JADKYU010000754">
    <property type="protein sequence ID" value="MBF4985470.1"/>
    <property type="molecule type" value="Genomic_DNA"/>
</dbReference>
<dbReference type="InterPro" id="IPR013520">
    <property type="entry name" value="Ribonucl_H"/>
</dbReference>
<dbReference type="InterPro" id="IPR047296">
    <property type="entry name" value="GIY-YIG_UvrC_Cho"/>
</dbReference>